<dbReference type="Gene3D" id="3.40.50.720">
    <property type="entry name" value="NAD(P)-binding Rossmann-like Domain"/>
    <property type="match status" value="1"/>
</dbReference>
<dbReference type="PANTHER" id="PTHR24321:SF8">
    <property type="entry name" value="ESTRADIOL 17-BETA-DEHYDROGENASE 8-RELATED"/>
    <property type="match status" value="1"/>
</dbReference>
<dbReference type="CDD" id="cd05233">
    <property type="entry name" value="SDR_c"/>
    <property type="match status" value="1"/>
</dbReference>
<evidence type="ECO:0000256" key="3">
    <source>
        <dbReference type="ARBA" id="ARBA00023002"/>
    </source>
</evidence>
<keyword evidence="3" id="KW-0560">Oxidoreductase</keyword>
<dbReference type="SUPFAM" id="SSF51735">
    <property type="entry name" value="NAD(P)-binding Rossmann-fold domains"/>
    <property type="match status" value="1"/>
</dbReference>
<keyword evidence="2" id="KW-0521">NADP</keyword>
<dbReference type="InterPro" id="IPR002347">
    <property type="entry name" value="SDR_fam"/>
</dbReference>
<comment type="similarity">
    <text evidence="1">Belongs to the short-chain dehydrogenases/reductases (SDR) family.</text>
</comment>
<comment type="caution">
    <text evidence="4">The sequence shown here is derived from an EMBL/GenBank/DDBJ whole genome shotgun (WGS) entry which is preliminary data.</text>
</comment>
<dbReference type="PRINTS" id="PR00081">
    <property type="entry name" value="GDHRDH"/>
</dbReference>
<dbReference type="Pfam" id="PF13561">
    <property type="entry name" value="adh_short_C2"/>
    <property type="match status" value="1"/>
</dbReference>
<organism evidence="4 5">
    <name type="scientific">Hapsidospora chrysogenum (strain ATCC 11550 / CBS 779.69 / DSM 880 / IAM 14645 / JCM 23072 / IMI 49137)</name>
    <name type="common">Acremonium chrysogenum</name>
    <dbReference type="NCBI Taxonomy" id="857340"/>
    <lineage>
        <taxon>Eukaryota</taxon>
        <taxon>Fungi</taxon>
        <taxon>Dikarya</taxon>
        <taxon>Ascomycota</taxon>
        <taxon>Pezizomycotina</taxon>
        <taxon>Sordariomycetes</taxon>
        <taxon>Hypocreomycetidae</taxon>
        <taxon>Hypocreales</taxon>
        <taxon>Bionectriaceae</taxon>
        <taxon>Hapsidospora</taxon>
    </lineage>
</organism>
<dbReference type="GO" id="GO:0016491">
    <property type="term" value="F:oxidoreductase activity"/>
    <property type="evidence" value="ECO:0007669"/>
    <property type="project" value="UniProtKB-KW"/>
</dbReference>
<evidence type="ECO:0000313" key="4">
    <source>
        <dbReference type="EMBL" id="KFH46251.1"/>
    </source>
</evidence>
<dbReference type="EMBL" id="JPKY01000021">
    <property type="protein sequence ID" value="KFH46251.1"/>
    <property type="molecule type" value="Genomic_DNA"/>
</dbReference>
<sequence length="251" mass="26686">MSLSGKVFAVTGGASGIGLATAKLLSTRGATVCIADIDPKAMEEATAYFTPLNVPVMFTKVDISNRAEVDSWIDLVVDTFGRLDGAANVAGIIGKVHGITAVADMPDSEWDKIIAVNLTGTMYCLRAELRNIVDGGSIVNVSSIHGVKGFANHSAYDASKHGLIGLTKAAAQENGHREVRVNSVAPGSIYTPLMQKEWDHRGRPSDAPFDEPTAFRRRGTVEETANVIAFLLGPESTFVSGSVYQVDGAWY</sequence>
<dbReference type="HOGENOM" id="CLU_010194_1_0_1"/>
<proteinExistence type="inferred from homology"/>
<dbReference type="OrthoDB" id="1669814at2759"/>
<evidence type="ECO:0000256" key="2">
    <source>
        <dbReference type="ARBA" id="ARBA00022857"/>
    </source>
</evidence>
<evidence type="ECO:0000256" key="1">
    <source>
        <dbReference type="ARBA" id="ARBA00006484"/>
    </source>
</evidence>
<accession>A0A086TA69</accession>
<dbReference type="Proteomes" id="UP000029964">
    <property type="component" value="Unassembled WGS sequence"/>
</dbReference>
<dbReference type="InterPro" id="IPR036291">
    <property type="entry name" value="NAD(P)-bd_dom_sf"/>
</dbReference>
<name>A0A086TA69_HAPC1</name>
<dbReference type="FunFam" id="3.40.50.720:FF:000084">
    <property type="entry name" value="Short-chain dehydrogenase reductase"/>
    <property type="match status" value="1"/>
</dbReference>
<keyword evidence="5" id="KW-1185">Reference proteome</keyword>
<reference evidence="5" key="1">
    <citation type="journal article" date="2014" name="Genome Announc.">
        <title>Genome sequence and annotation of Acremonium chrysogenum, producer of the beta-lactam antibiotic cephalosporin C.</title>
        <authorList>
            <person name="Terfehr D."/>
            <person name="Dahlmann T.A."/>
            <person name="Specht T."/>
            <person name="Zadra I."/>
            <person name="Kuernsteiner H."/>
            <person name="Kueck U."/>
        </authorList>
    </citation>
    <scope>NUCLEOTIDE SEQUENCE [LARGE SCALE GENOMIC DNA]</scope>
    <source>
        <strain evidence="5">ATCC 11550 / CBS 779.69 / DSM 880 / IAM 14645 / JCM 23072 / IMI 49137</strain>
    </source>
</reference>
<dbReference type="PANTHER" id="PTHR24321">
    <property type="entry name" value="DEHYDROGENASES, SHORT CHAIN"/>
    <property type="match status" value="1"/>
</dbReference>
<dbReference type="AlphaFoldDB" id="A0A086TA69"/>
<gene>
    <name evidence="4" type="ORF">ACRE_028610</name>
</gene>
<evidence type="ECO:0000313" key="5">
    <source>
        <dbReference type="Proteomes" id="UP000029964"/>
    </source>
</evidence>
<protein>
    <submittedName>
        <fullName evidence="4">Levodione reductase-like protein</fullName>
    </submittedName>
</protein>
<dbReference type="PRINTS" id="PR00080">
    <property type="entry name" value="SDRFAMILY"/>
</dbReference>
<dbReference type="STRING" id="857340.A0A086TA69"/>